<dbReference type="InterPro" id="IPR013096">
    <property type="entry name" value="Cupin_2"/>
</dbReference>
<dbReference type="Gene3D" id="2.60.120.10">
    <property type="entry name" value="Jelly Rolls"/>
    <property type="match status" value="1"/>
</dbReference>
<reference evidence="2 3" key="1">
    <citation type="journal article" date="2013" name="Nature">
        <title>Anaerobic oxidation of methane coupled to nitrate reduction in a novel archaeal lineage.</title>
        <authorList>
            <person name="Haroon M.F."/>
            <person name="Hu S."/>
            <person name="Shi Y."/>
            <person name="Imelfort M."/>
            <person name="Keller J."/>
            <person name="Hugenholtz P."/>
            <person name="Yuan Z."/>
            <person name="Tyson G.W."/>
        </authorList>
    </citation>
    <scope>NUCLEOTIDE SEQUENCE [LARGE SCALE GENOMIC DNA]</scope>
    <source>
        <strain evidence="2 3">ANME-2d</strain>
    </source>
</reference>
<dbReference type="InterPro" id="IPR014710">
    <property type="entry name" value="RmlC-like_jellyroll"/>
</dbReference>
<evidence type="ECO:0000313" key="3">
    <source>
        <dbReference type="Proteomes" id="UP000027153"/>
    </source>
</evidence>
<evidence type="ECO:0000259" key="1">
    <source>
        <dbReference type="Pfam" id="PF07883"/>
    </source>
</evidence>
<dbReference type="InterPro" id="IPR011051">
    <property type="entry name" value="RmlC_Cupin_sf"/>
</dbReference>
<proteinExistence type="predicted"/>
<gene>
    <name evidence="2" type="ORF">ANME2D_00895</name>
</gene>
<dbReference type="Proteomes" id="UP000027153">
    <property type="component" value="Unassembled WGS sequence"/>
</dbReference>
<dbReference type="GO" id="GO:0016853">
    <property type="term" value="F:isomerase activity"/>
    <property type="evidence" value="ECO:0007669"/>
    <property type="project" value="UniProtKB-KW"/>
</dbReference>
<feature type="domain" description="Cupin type-2" evidence="1">
    <location>
        <begin position="51"/>
        <end position="101"/>
    </location>
</feature>
<protein>
    <submittedName>
        <fullName evidence="2">Mannose-6-phosphate isomerase</fullName>
    </submittedName>
</protein>
<evidence type="ECO:0000313" key="2">
    <source>
        <dbReference type="EMBL" id="KCZ72468.1"/>
    </source>
</evidence>
<dbReference type="AlphaFoldDB" id="A0A062V7F8"/>
<sequence>MGEIMKNEEQIIVRKLKETQMERGSCGMRRRLITDKDCDTVAFSHLKISDAKKHYHEKTTEFYYVLKGEGLLEVDGESISLTEGTLVMIRPGMAHRAVSSGGLEVLIAMTPPLAEAGDYVSSKGG</sequence>
<dbReference type="Pfam" id="PF07883">
    <property type="entry name" value="Cupin_2"/>
    <property type="match status" value="1"/>
</dbReference>
<dbReference type="SUPFAM" id="SSF51182">
    <property type="entry name" value="RmlC-like cupins"/>
    <property type="match status" value="1"/>
</dbReference>
<keyword evidence="2" id="KW-0413">Isomerase</keyword>
<keyword evidence="3" id="KW-1185">Reference proteome</keyword>
<accession>A0A062V7F8</accession>
<dbReference type="EMBL" id="JMIY01000002">
    <property type="protein sequence ID" value="KCZ72468.1"/>
    <property type="molecule type" value="Genomic_DNA"/>
</dbReference>
<name>A0A062V7F8_9EURY</name>
<organism evidence="2 3">
    <name type="scientific">Candidatus Methanoperedens nitratireducens</name>
    <dbReference type="NCBI Taxonomy" id="1392998"/>
    <lineage>
        <taxon>Archaea</taxon>
        <taxon>Methanobacteriati</taxon>
        <taxon>Methanobacteriota</taxon>
        <taxon>Stenosarchaea group</taxon>
        <taxon>Methanomicrobia</taxon>
        <taxon>Methanosarcinales</taxon>
        <taxon>ANME-2 cluster</taxon>
        <taxon>Candidatus Methanoperedentaceae</taxon>
        <taxon>Candidatus Methanoperedens</taxon>
    </lineage>
</organism>
<comment type="caution">
    <text evidence="2">The sequence shown here is derived from an EMBL/GenBank/DDBJ whole genome shotgun (WGS) entry which is preliminary data.</text>
</comment>